<reference evidence="3" key="1">
    <citation type="journal article" date="2018" name="Nat. Microbiol.">
        <title>Leveraging single-cell genomics to expand the fungal tree of life.</title>
        <authorList>
            <person name="Ahrendt S.R."/>
            <person name="Quandt C.A."/>
            <person name="Ciobanu D."/>
            <person name="Clum A."/>
            <person name="Salamov A."/>
            <person name="Andreopoulos B."/>
            <person name="Cheng J.F."/>
            <person name="Woyke T."/>
            <person name="Pelin A."/>
            <person name="Henrissat B."/>
            <person name="Reynolds N.K."/>
            <person name="Benny G.L."/>
            <person name="Smith M.E."/>
            <person name="James T.Y."/>
            <person name="Grigoriev I.V."/>
        </authorList>
    </citation>
    <scope>NUCLEOTIDE SEQUENCE [LARGE SCALE GENOMIC DNA]</scope>
    <source>
        <strain evidence="3">Baker2002</strain>
    </source>
</reference>
<accession>A0A4P9ZEJ1</accession>
<gene>
    <name evidence="2" type="ORF">METBISCDRAFT_16464</name>
</gene>
<evidence type="ECO:0000313" key="3">
    <source>
        <dbReference type="Proteomes" id="UP000268321"/>
    </source>
</evidence>
<organism evidence="2 3">
    <name type="scientific">Metschnikowia bicuspidata</name>
    <dbReference type="NCBI Taxonomy" id="27322"/>
    <lineage>
        <taxon>Eukaryota</taxon>
        <taxon>Fungi</taxon>
        <taxon>Dikarya</taxon>
        <taxon>Ascomycota</taxon>
        <taxon>Saccharomycotina</taxon>
        <taxon>Pichiomycetes</taxon>
        <taxon>Metschnikowiaceae</taxon>
        <taxon>Metschnikowia</taxon>
    </lineage>
</organism>
<sequence length="542" mass="59764">MPSISTLHPAPAAAALAVKLNPEVLQVLLLAGDTTYKPKLVVKDGHFLVQVSPSVAYPCSVSHETLRFDIYSPKSPGSHYVFTGTVSSRLNVISDTKQINSLSGSLASISSPLQSKSLSHRGQVSEKSPEASAEIGKAEIPSDSSRSSLSTLPGLYAVTPHDSSEKITFKFLHLVALGPISRKDIATIFKSVSESQLNSLTTAHTQLYSAANTFTEADVYPCTVLKTITPQEAKSLIILKDKAYKDLRPWSWVPYTSYERGLIIQNAQNALTRLGFLETHPLRRKIVDKLPQTPAVKKATGLGGGLILGTGKRVTTPLSSQPTTSLPKKAATESPRAGLDRKKLGAQSRTSPVRTGKTKRKHDNAQKICLSSSDEDRLGKKLKSDGHRSNSRTSTNSNSSASSAHSRHKKKQQFYQQLAKKFRLRYREYEALHKQMRQSTSQGKDLDHKKSLMKLFELHNSLTEWKRKLWDYHNENNMAEGLMNLFKHKKLMSTSNISVLAPSTGRLANVNHFTREASVERSMPSKKSPPLAASRVKMALNY</sequence>
<feature type="region of interest" description="Disordered" evidence="1">
    <location>
        <begin position="117"/>
        <end position="148"/>
    </location>
</feature>
<dbReference type="Proteomes" id="UP000268321">
    <property type="component" value="Unassembled WGS sequence"/>
</dbReference>
<keyword evidence="3" id="KW-1185">Reference proteome</keyword>
<dbReference type="EMBL" id="ML004460">
    <property type="protein sequence ID" value="RKP30360.1"/>
    <property type="molecule type" value="Genomic_DNA"/>
</dbReference>
<feature type="compositionally biased region" description="Low complexity" evidence="1">
    <location>
        <begin position="310"/>
        <end position="327"/>
    </location>
</feature>
<dbReference type="AlphaFoldDB" id="A0A4P9ZEJ1"/>
<feature type="compositionally biased region" description="Basic and acidic residues" evidence="1">
    <location>
        <begin position="374"/>
        <end position="388"/>
    </location>
</feature>
<dbReference type="OrthoDB" id="2587563at2759"/>
<evidence type="ECO:0000256" key="1">
    <source>
        <dbReference type="SAM" id="MobiDB-lite"/>
    </source>
</evidence>
<protein>
    <submittedName>
        <fullName evidence="2">Uncharacterized protein</fullName>
    </submittedName>
</protein>
<feature type="compositionally biased region" description="Low complexity" evidence="1">
    <location>
        <begin position="391"/>
        <end position="404"/>
    </location>
</feature>
<name>A0A4P9ZEJ1_9ASCO</name>
<proteinExistence type="predicted"/>
<feature type="region of interest" description="Disordered" evidence="1">
    <location>
        <begin position="310"/>
        <end position="414"/>
    </location>
</feature>
<evidence type="ECO:0000313" key="2">
    <source>
        <dbReference type="EMBL" id="RKP30360.1"/>
    </source>
</evidence>